<keyword evidence="2" id="KW-1185">Reference proteome</keyword>
<evidence type="ECO:0000313" key="1">
    <source>
        <dbReference type="EMBL" id="BAI70248.1"/>
    </source>
</evidence>
<dbReference type="RefSeq" id="WP_012964428.1">
    <property type="nucleotide sequence ID" value="NC_013799.1"/>
</dbReference>
<accession>D3DK96</accession>
<dbReference type="OrthoDB" id="14922at2"/>
<dbReference type="STRING" id="608538.HTH_1804"/>
<reference evidence="1 2" key="1">
    <citation type="journal article" date="2010" name="J. Bacteriol.">
        <title>Complete genome sequence of the thermophilic, obligately chemolithoautotrophic hydrogen-oxidizing bacterium Hydrogenobacter thermophilus TK-6.</title>
        <authorList>
            <person name="Arai H."/>
            <person name="Kanbe H."/>
            <person name="Ishii M."/>
            <person name="Igarashi Y."/>
        </authorList>
    </citation>
    <scope>NUCLEOTIDE SEQUENCE [LARGE SCALE GENOMIC DNA]</scope>
    <source>
        <strain evidence="2">DSM 6534 / IAM 12695 / TK-6 [Tokyo]</strain>
    </source>
</reference>
<dbReference type="AlphaFoldDB" id="D3DK96"/>
<evidence type="ECO:0000313" key="2">
    <source>
        <dbReference type="Proteomes" id="UP000002574"/>
    </source>
</evidence>
<protein>
    <submittedName>
        <fullName evidence="1">Uncharacterized protein</fullName>
    </submittedName>
</protein>
<organism evidence="1 2">
    <name type="scientific">Hydrogenobacter thermophilus (strain DSM 6534 / IAM 12695 / TK-6)</name>
    <dbReference type="NCBI Taxonomy" id="608538"/>
    <lineage>
        <taxon>Bacteria</taxon>
        <taxon>Pseudomonadati</taxon>
        <taxon>Aquificota</taxon>
        <taxon>Aquificia</taxon>
        <taxon>Aquificales</taxon>
        <taxon>Aquificaceae</taxon>
        <taxon>Hydrogenobacter</taxon>
    </lineage>
</organism>
<sequence>MRRIDTKGNKALSFVLGLVYGYRNASMELVVKDIKEFSQEEHTQDTVYYINRQTGEAYSSFCDEVSHVCVIREDKINKKVVLFIYKSAV</sequence>
<proteinExistence type="predicted"/>
<dbReference type="KEGG" id="hth:HTH_1804"/>
<dbReference type="EMBL" id="AP011112">
    <property type="protein sequence ID" value="BAI70248.1"/>
    <property type="molecule type" value="Genomic_DNA"/>
</dbReference>
<dbReference type="Proteomes" id="UP000002574">
    <property type="component" value="Chromosome"/>
</dbReference>
<dbReference type="KEGG" id="hte:Hydth_1786"/>
<name>D3DK96_HYDTT</name>
<gene>
    <name evidence="1" type="ordered locus">HTH_1804</name>
</gene>